<proteinExistence type="predicted"/>
<protein>
    <submittedName>
        <fullName evidence="1">Uncharacterized protein</fullName>
    </submittedName>
</protein>
<dbReference type="AlphaFoldDB" id="A0A382QF62"/>
<feature type="non-terminal residue" evidence="1">
    <location>
        <position position="1"/>
    </location>
</feature>
<feature type="non-terminal residue" evidence="1">
    <location>
        <position position="30"/>
    </location>
</feature>
<organism evidence="1">
    <name type="scientific">marine metagenome</name>
    <dbReference type="NCBI Taxonomy" id="408172"/>
    <lineage>
        <taxon>unclassified sequences</taxon>
        <taxon>metagenomes</taxon>
        <taxon>ecological metagenomes</taxon>
    </lineage>
</organism>
<name>A0A382QF62_9ZZZZ</name>
<evidence type="ECO:0000313" key="1">
    <source>
        <dbReference type="EMBL" id="SVC83600.1"/>
    </source>
</evidence>
<sequence>VLYISYKKLITLQIYELFERPILDREYFDQ</sequence>
<dbReference type="EMBL" id="UINC01113770">
    <property type="protein sequence ID" value="SVC83600.1"/>
    <property type="molecule type" value="Genomic_DNA"/>
</dbReference>
<accession>A0A382QF62</accession>
<gene>
    <name evidence="1" type="ORF">METZ01_LOCUS336454</name>
</gene>
<reference evidence="1" key="1">
    <citation type="submission" date="2018-05" db="EMBL/GenBank/DDBJ databases">
        <authorList>
            <person name="Lanie J.A."/>
            <person name="Ng W.-L."/>
            <person name="Kazmierczak K.M."/>
            <person name="Andrzejewski T.M."/>
            <person name="Davidsen T.M."/>
            <person name="Wayne K.J."/>
            <person name="Tettelin H."/>
            <person name="Glass J.I."/>
            <person name="Rusch D."/>
            <person name="Podicherti R."/>
            <person name="Tsui H.-C.T."/>
            <person name="Winkler M.E."/>
        </authorList>
    </citation>
    <scope>NUCLEOTIDE SEQUENCE</scope>
</reference>